<dbReference type="GO" id="GO:0005524">
    <property type="term" value="F:ATP binding"/>
    <property type="evidence" value="ECO:0007669"/>
    <property type="project" value="UniProtKB-UniRule"/>
</dbReference>
<dbReference type="InterPro" id="IPR010935">
    <property type="entry name" value="SMC_hinge"/>
</dbReference>
<comment type="subcellular location">
    <subcellularLocation>
        <location evidence="6">Cytoplasm</location>
    </subcellularLocation>
</comment>
<dbReference type="GO" id="GO:0007059">
    <property type="term" value="P:chromosome segregation"/>
    <property type="evidence" value="ECO:0007669"/>
    <property type="project" value="UniProtKB-UniRule"/>
</dbReference>
<dbReference type="SMART" id="SM00968">
    <property type="entry name" value="SMC_hinge"/>
    <property type="match status" value="1"/>
</dbReference>
<dbReference type="InterPro" id="IPR011890">
    <property type="entry name" value="SMC_prok"/>
</dbReference>
<feature type="coiled-coil region" evidence="6">
    <location>
        <begin position="328"/>
        <end position="376"/>
    </location>
</feature>
<dbReference type="KEGG" id="mnh:FG904_01860"/>
<comment type="similarity">
    <text evidence="6">Belongs to the SMC family.</text>
</comment>
<comment type="domain">
    <text evidence="6">Contains large globular domains required for ATP hydrolysis at each terminus and a third globular domain forming a flexible hinge near the middle of the molecule. These domains are separated by coiled-coil structures.</text>
</comment>
<dbReference type="SUPFAM" id="SSF75553">
    <property type="entry name" value="Smc hinge domain"/>
    <property type="match status" value="1"/>
</dbReference>
<dbReference type="AlphaFoldDB" id="A0A5B7XV01"/>
<evidence type="ECO:0000256" key="4">
    <source>
        <dbReference type="ARBA" id="ARBA00023054"/>
    </source>
</evidence>
<sequence length="977" mass="109953">MKLIKFEAHGFKSFADPITLTFDGGVVGIIGPNGSGKSNVQDAIKWVLGEQRSKEMRGESMQDLIFAGSATVKALDTATVTLTFDNRDSNNSIPEEIVTITRELSRGKGTNNYYLNGKPCRHKDIKKIAMETGVGKSSLAIISQGTVSSIAESSDEERRAIFEEAAGVSKYKVEKSESISNLTKAENSLAILRPKVKSLFDRLEPLKEQAEKAQIFLDKSKQLEKIEVGYLVYDIEKNSKIIDENKYEVEEFESKQAEYEDKNKTLKEEQATKNEQLKALNNSKKLNDEKAKTVETKIKKIEQAIATRNARTDLIKSGDLEVKTEKDIEQLKQDLDFKKSLKSNTEKQNEEEKQSIDRIQETINNQQEHLKTARADSSQIEISLNKSNWEIKRLKEIKDKRNNLHKGTKTVVNNKALFKGFKGLVSDLLKVELEHITAIETILSAAFQNVVVDTPETAAKAVKFLKENEGGRATFIPLTSIKPREIRDDHLLMIQGNAGFVAVASDLVKTEPQFDVLNKFLLGNVIVAKDIDAANVIAKIVDKKYLITTLDGDVVRVGGVIHGGSAQLSDNEIGIDSKINKYEQEKIEFENQKKEIDSKIRKLTDSLNSNYDLLNKYKEFERESKQKIDSLETDIIKISEIISSSNIQSESAVTQDQLLTDYNELLEADAQLKKDTKILEGQITITIADIGLIAQKINEEDKAFSLIQKSYNKKSLELANAKRDKNASEERLSETYELSYEYAKQNYQLTGNPDLIYEEIKQLRRDIKELGNVNINAIAEVQQVEEEYNRNNSNLIELEEAKNKLFEAIQKLDEEIVTRLTKVVNDVNLEFENVFKSMFGGGRAEVKFVDPSDILESGISIYAQPPGKSVKSLRLFSGGEKALIAISLLFAILRARPLPLCLLDEVEAALDEGNVIRYAEYLQELKHQTQFLVITHRTGTMSKVDRIIGASMQNRGATTFVTVKLSDVEEYIDPEYL</sequence>
<dbReference type="Gene3D" id="3.30.70.1620">
    <property type="match status" value="1"/>
</dbReference>
<feature type="coiled-coil region" evidence="6">
    <location>
        <begin position="711"/>
        <end position="818"/>
    </location>
</feature>
<feature type="coiled-coil region" evidence="6">
    <location>
        <begin position="575"/>
        <end position="606"/>
    </location>
</feature>
<dbReference type="InterPro" id="IPR036277">
    <property type="entry name" value="SMC_hinge_sf"/>
</dbReference>
<evidence type="ECO:0000256" key="6">
    <source>
        <dbReference type="HAMAP-Rule" id="MF_01894"/>
    </source>
</evidence>
<evidence type="ECO:0000259" key="7">
    <source>
        <dbReference type="SMART" id="SM00968"/>
    </source>
</evidence>
<evidence type="ECO:0000313" key="8">
    <source>
        <dbReference type="EMBL" id="QCZ36751.1"/>
    </source>
</evidence>
<dbReference type="Pfam" id="PF02463">
    <property type="entry name" value="SMC_N"/>
    <property type="match status" value="1"/>
</dbReference>
<dbReference type="GO" id="GO:0030261">
    <property type="term" value="P:chromosome condensation"/>
    <property type="evidence" value="ECO:0007669"/>
    <property type="project" value="InterPro"/>
</dbReference>
<dbReference type="InterPro" id="IPR024704">
    <property type="entry name" value="SMC"/>
</dbReference>
<proteinExistence type="inferred from homology"/>
<comment type="subunit">
    <text evidence="6">Homodimer.</text>
</comment>
<keyword evidence="2 6" id="KW-0547">Nucleotide-binding</keyword>
<evidence type="ECO:0000256" key="3">
    <source>
        <dbReference type="ARBA" id="ARBA00022840"/>
    </source>
</evidence>
<dbReference type="InterPro" id="IPR003395">
    <property type="entry name" value="RecF/RecN/SMC_N"/>
</dbReference>
<dbReference type="PIRSF" id="PIRSF005719">
    <property type="entry name" value="SMC"/>
    <property type="match status" value="1"/>
</dbReference>
<evidence type="ECO:0000256" key="1">
    <source>
        <dbReference type="ARBA" id="ARBA00022490"/>
    </source>
</evidence>
<dbReference type="GO" id="GO:0016887">
    <property type="term" value="F:ATP hydrolysis activity"/>
    <property type="evidence" value="ECO:0007669"/>
    <property type="project" value="InterPro"/>
</dbReference>
<dbReference type="Gene3D" id="3.40.50.300">
    <property type="entry name" value="P-loop containing nucleotide triphosphate hydrolases"/>
    <property type="match status" value="2"/>
</dbReference>
<gene>
    <name evidence="6" type="primary">smc</name>
    <name evidence="8" type="ORF">FG904_01860</name>
</gene>
<dbReference type="GO" id="GO:0005694">
    <property type="term" value="C:chromosome"/>
    <property type="evidence" value="ECO:0007669"/>
    <property type="project" value="InterPro"/>
</dbReference>
<dbReference type="OrthoDB" id="9808768at2"/>
<dbReference type="RefSeq" id="WP_139592233.1">
    <property type="nucleotide sequence ID" value="NZ_CP040825.1"/>
</dbReference>
<dbReference type="GO" id="GO:0006260">
    <property type="term" value="P:DNA replication"/>
    <property type="evidence" value="ECO:0007669"/>
    <property type="project" value="UniProtKB-UniRule"/>
</dbReference>
<feature type="domain" description="SMC hinge" evidence="7">
    <location>
        <begin position="419"/>
        <end position="538"/>
    </location>
</feature>
<dbReference type="Pfam" id="PF06470">
    <property type="entry name" value="SMC_hinge"/>
    <property type="match status" value="1"/>
</dbReference>
<keyword evidence="3 6" id="KW-0067">ATP-binding</keyword>
<organism evidence="8 9">
    <name type="scientific">Mycoplasma nasistruthionis</name>
    <dbReference type="NCBI Taxonomy" id="353852"/>
    <lineage>
        <taxon>Bacteria</taxon>
        <taxon>Bacillati</taxon>
        <taxon>Mycoplasmatota</taxon>
        <taxon>Mollicutes</taxon>
        <taxon>Mycoplasmataceae</taxon>
        <taxon>Mycoplasma</taxon>
    </lineage>
</organism>
<dbReference type="Gene3D" id="1.20.1060.20">
    <property type="match status" value="1"/>
</dbReference>
<evidence type="ECO:0000256" key="2">
    <source>
        <dbReference type="ARBA" id="ARBA00022741"/>
    </source>
</evidence>
<evidence type="ECO:0000313" key="9">
    <source>
        <dbReference type="Proteomes" id="UP000305457"/>
    </source>
</evidence>
<dbReference type="GO" id="GO:0005737">
    <property type="term" value="C:cytoplasm"/>
    <property type="evidence" value="ECO:0007669"/>
    <property type="project" value="UniProtKB-SubCell"/>
</dbReference>
<dbReference type="GO" id="GO:0007062">
    <property type="term" value="P:sister chromatid cohesion"/>
    <property type="evidence" value="ECO:0007669"/>
    <property type="project" value="InterPro"/>
</dbReference>
<dbReference type="Proteomes" id="UP000305457">
    <property type="component" value="Chromosome"/>
</dbReference>
<dbReference type="PANTHER" id="PTHR43977">
    <property type="entry name" value="STRUCTURAL MAINTENANCE OF CHROMOSOMES PROTEIN 3"/>
    <property type="match status" value="1"/>
</dbReference>
<feature type="coiled-coil region" evidence="6">
    <location>
        <begin position="242"/>
        <end position="283"/>
    </location>
</feature>
<name>A0A5B7XV01_9MOLU</name>
<reference evidence="8 9" key="1">
    <citation type="submission" date="2019-06" db="EMBL/GenBank/DDBJ databases">
        <title>Mycoplasma sp. 2F1A isolated from ostrich.</title>
        <authorList>
            <person name="Spergser J."/>
        </authorList>
    </citation>
    <scope>NUCLEOTIDE SEQUENCE [LARGE SCALE GENOMIC DNA]</scope>
    <source>
        <strain evidence="8 9">2F1A</strain>
    </source>
</reference>
<evidence type="ECO:0000256" key="5">
    <source>
        <dbReference type="ARBA" id="ARBA00023125"/>
    </source>
</evidence>
<dbReference type="InterPro" id="IPR027417">
    <property type="entry name" value="P-loop_NTPase"/>
</dbReference>
<dbReference type="GO" id="GO:0003677">
    <property type="term" value="F:DNA binding"/>
    <property type="evidence" value="ECO:0007669"/>
    <property type="project" value="UniProtKB-UniRule"/>
</dbReference>
<keyword evidence="5 6" id="KW-0238">DNA-binding</keyword>
<protein>
    <recommendedName>
        <fullName evidence="6">Chromosome partition protein Smc</fullName>
    </recommendedName>
</protein>
<comment type="function">
    <text evidence="6">Required for chromosome condensation and partitioning.</text>
</comment>
<dbReference type="EMBL" id="CP040825">
    <property type="protein sequence ID" value="QCZ36751.1"/>
    <property type="molecule type" value="Genomic_DNA"/>
</dbReference>
<accession>A0A5B7XV01</accession>
<dbReference type="HAMAP" id="MF_01894">
    <property type="entry name" value="Smc_prok"/>
    <property type="match status" value="1"/>
</dbReference>
<keyword evidence="1 6" id="KW-0963">Cytoplasm</keyword>
<keyword evidence="4 6" id="KW-0175">Coiled coil</keyword>
<feature type="binding site" evidence="6">
    <location>
        <begin position="32"/>
        <end position="39"/>
    </location>
    <ligand>
        <name>ATP</name>
        <dbReference type="ChEBI" id="CHEBI:30616"/>
    </ligand>
</feature>
<dbReference type="SUPFAM" id="SSF52540">
    <property type="entry name" value="P-loop containing nucleoside triphosphate hydrolases"/>
    <property type="match status" value="1"/>
</dbReference>